<dbReference type="SUPFAM" id="SSF50044">
    <property type="entry name" value="SH3-domain"/>
    <property type="match status" value="2"/>
</dbReference>
<dbReference type="Pfam" id="PF00017">
    <property type="entry name" value="SH2"/>
    <property type="match status" value="1"/>
</dbReference>
<dbReference type="PRINTS" id="PR00452">
    <property type="entry name" value="SH3DOMAIN"/>
</dbReference>
<dbReference type="InterPro" id="IPR043539">
    <property type="entry name" value="Grb2-like"/>
</dbReference>
<dbReference type="CDD" id="cd00174">
    <property type="entry name" value="SH3"/>
    <property type="match status" value="1"/>
</dbReference>
<evidence type="ECO:0000259" key="5">
    <source>
        <dbReference type="PROSITE" id="PS50001"/>
    </source>
</evidence>
<accession>A0A1P8DWW2</accession>
<dbReference type="AlphaFoldDB" id="A0A1P8DWW2"/>
<evidence type="ECO:0000256" key="2">
    <source>
        <dbReference type="ARBA" id="ARBA00022999"/>
    </source>
</evidence>
<organism evidence="7">
    <name type="scientific">Sinonovacula constricta</name>
    <name type="common">Razor clam</name>
    <dbReference type="NCBI Taxonomy" id="98310"/>
    <lineage>
        <taxon>Eukaryota</taxon>
        <taxon>Metazoa</taxon>
        <taxon>Spiralia</taxon>
        <taxon>Lophotrochozoa</taxon>
        <taxon>Mollusca</taxon>
        <taxon>Bivalvia</taxon>
        <taxon>Autobranchia</taxon>
        <taxon>Heteroconchia</taxon>
        <taxon>Euheterodonta</taxon>
        <taxon>Imparidentia</taxon>
        <taxon>Neoheterodontei</taxon>
        <taxon>Cardiida</taxon>
        <taxon>Tellinoidea</taxon>
        <taxon>Solecurtidae</taxon>
        <taxon>Sinonovacula</taxon>
    </lineage>
</organism>
<name>A0A1P8DWW2_SINCO</name>
<dbReference type="EMBL" id="KX197929">
    <property type="protein sequence ID" value="APU94145.1"/>
    <property type="molecule type" value="mRNA"/>
</dbReference>
<dbReference type="InterPro" id="IPR036860">
    <property type="entry name" value="SH2_dom_sf"/>
</dbReference>
<evidence type="ECO:0000259" key="6">
    <source>
        <dbReference type="PROSITE" id="PS50002"/>
    </source>
</evidence>
<protein>
    <submittedName>
        <fullName evidence="7">Growth factor receptor-bound protein 2</fullName>
    </submittedName>
</protein>
<dbReference type="Gene3D" id="2.30.30.40">
    <property type="entry name" value="SH3 Domains"/>
    <property type="match status" value="2"/>
</dbReference>
<keyword evidence="7" id="KW-0675">Receptor</keyword>
<dbReference type="CDD" id="cd11804">
    <property type="entry name" value="SH3_GRB2_like_N"/>
    <property type="match status" value="1"/>
</dbReference>
<proteinExistence type="evidence at transcript level"/>
<dbReference type="Pfam" id="PF00018">
    <property type="entry name" value="SH3_1"/>
    <property type="match status" value="2"/>
</dbReference>
<sequence>MGIRKTNMEAEAKHEFNATADDELSFRKKDILKILSKEEDQNWYKAEFNGKEGYVPNNYIEMKPHEWFKGNIRRAEAEAMLKAKNADDKFIHPDGAFLVRGCESQPGEFSISVKFQDGVQHFKILRDGAGKYFLWVVKFNSINELIEYHRKSSVSRSQSINLKDMKPTDRQQVENIRRAVALYDFMPQEAGELFLKKGDELAVEEEIDSNWWKGKNLRTEERGLFPANYVRGNPGR</sequence>
<dbReference type="Gene3D" id="3.30.505.10">
    <property type="entry name" value="SH2 domain"/>
    <property type="match status" value="1"/>
</dbReference>
<feature type="domain" description="SH3" evidence="6">
    <location>
        <begin position="174"/>
        <end position="235"/>
    </location>
</feature>
<dbReference type="InterPro" id="IPR001452">
    <property type="entry name" value="SH3_domain"/>
</dbReference>
<dbReference type="InterPro" id="IPR036028">
    <property type="entry name" value="SH3-like_dom_sf"/>
</dbReference>
<dbReference type="PRINTS" id="PR00401">
    <property type="entry name" value="SH2DOMAIN"/>
</dbReference>
<feature type="domain" description="SH3" evidence="6">
    <location>
        <begin position="5"/>
        <end position="65"/>
    </location>
</feature>
<evidence type="ECO:0000313" key="7">
    <source>
        <dbReference type="EMBL" id="APU94145.1"/>
    </source>
</evidence>
<evidence type="ECO:0000256" key="3">
    <source>
        <dbReference type="PROSITE-ProRule" id="PRU00191"/>
    </source>
</evidence>
<feature type="domain" description="SH2" evidence="5">
    <location>
        <begin position="67"/>
        <end position="168"/>
    </location>
</feature>
<dbReference type="CDD" id="cd09941">
    <property type="entry name" value="SH2_Grb2_like"/>
    <property type="match status" value="1"/>
</dbReference>
<keyword evidence="1 4" id="KW-0728">SH3 domain</keyword>
<dbReference type="FunFam" id="2.30.30.40:FF:000072">
    <property type="entry name" value="Unconventional Myosin IB"/>
    <property type="match status" value="1"/>
</dbReference>
<dbReference type="PANTHER" id="PTHR46037">
    <property type="entry name" value="PROTEIN ENHANCER OF SEVENLESS 2B"/>
    <property type="match status" value="1"/>
</dbReference>
<dbReference type="PROSITE" id="PS50001">
    <property type="entry name" value="SH2"/>
    <property type="match status" value="1"/>
</dbReference>
<keyword evidence="2 3" id="KW-0727">SH2 domain</keyword>
<dbReference type="PROSITE" id="PS50002">
    <property type="entry name" value="SH3"/>
    <property type="match status" value="2"/>
</dbReference>
<dbReference type="InterPro" id="IPR000980">
    <property type="entry name" value="SH2"/>
</dbReference>
<evidence type="ECO:0000256" key="1">
    <source>
        <dbReference type="ARBA" id="ARBA00022443"/>
    </source>
</evidence>
<dbReference type="SUPFAM" id="SSF55550">
    <property type="entry name" value="SH2 domain"/>
    <property type="match status" value="1"/>
</dbReference>
<dbReference type="SMART" id="SM00326">
    <property type="entry name" value="SH3"/>
    <property type="match status" value="2"/>
</dbReference>
<reference evidence="7" key="1">
    <citation type="submission" date="2016-05" db="EMBL/GenBank/DDBJ databases">
        <authorList>
            <person name="Lavstsen T."/>
            <person name="Jespersen J.S."/>
        </authorList>
    </citation>
    <scope>NUCLEOTIDE SEQUENCE</scope>
</reference>
<dbReference type="SMART" id="SM00252">
    <property type="entry name" value="SH2"/>
    <property type="match status" value="1"/>
</dbReference>
<evidence type="ECO:0000256" key="4">
    <source>
        <dbReference type="PROSITE-ProRule" id="PRU00192"/>
    </source>
</evidence>